<feature type="region of interest" description="Disordered" evidence="1">
    <location>
        <begin position="40"/>
        <end position="65"/>
    </location>
</feature>
<reference evidence="2" key="2">
    <citation type="submission" date="2020-05" db="EMBL/GenBank/DDBJ databases">
        <authorList>
            <person name="Kim H.-S."/>
            <person name="Proctor R.H."/>
            <person name="Brown D.W."/>
        </authorList>
    </citation>
    <scope>NUCLEOTIDE SEQUENCE</scope>
    <source>
        <strain evidence="2">NRRL 20472</strain>
    </source>
</reference>
<gene>
    <name evidence="2" type="ORF">FSARC_600</name>
</gene>
<evidence type="ECO:0000313" key="3">
    <source>
        <dbReference type="Proteomes" id="UP000622797"/>
    </source>
</evidence>
<comment type="caution">
    <text evidence="2">The sequence shown here is derived from an EMBL/GenBank/DDBJ whole genome shotgun (WGS) entry which is preliminary data.</text>
</comment>
<dbReference type="AlphaFoldDB" id="A0A8H4XFB5"/>
<keyword evidence="3" id="KW-1185">Reference proteome</keyword>
<evidence type="ECO:0000256" key="1">
    <source>
        <dbReference type="SAM" id="MobiDB-lite"/>
    </source>
</evidence>
<accession>A0A8H4XFB5</accession>
<reference evidence="2" key="1">
    <citation type="journal article" date="2020" name="BMC Genomics">
        <title>Correction to: Identification and distribution of gene clusters required for synthesis of sphingolipid metabolism inhibitors in diverse species of the filamentous fungus Fusarium.</title>
        <authorList>
            <person name="Kim H.S."/>
            <person name="Lohmar J.M."/>
            <person name="Busman M."/>
            <person name="Brown D.W."/>
            <person name="Naumann T.A."/>
            <person name="Divon H.H."/>
            <person name="Lysoe E."/>
            <person name="Uhlig S."/>
            <person name="Proctor R.H."/>
        </authorList>
    </citation>
    <scope>NUCLEOTIDE SEQUENCE</scope>
    <source>
        <strain evidence="2">NRRL 20472</strain>
    </source>
</reference>
<proteinExistence type="predicted"/>
<name>A0A8H4XFB5_9HYPO</name>
<organism evidence="2 3">
    <name type="scientific">Fusarium sarcochroum</name>
    <dbReference type="NCBI Taxonomy" id="1208366"/>
    <lineage>
        <taxon>Eukaryota</taxon>
        <taxon>Fungi</taxon>
        <taxon>Dikarya</taxon>
        <taxon>Ascomycota</taxon>
        <taxon>Pezizomycotina</taxon>
        <taxon>Sordariomycetes</taxon>
        <taxon>Hypocreomycetidae</taxon>
        <taxon>Hypocreales</taxon>
        <taxon>Nectriaceae</taxon>
        <taxon>Fusarium</taxon>
        <taxon>Fusarium lateritium species complex</taxon>
    </lineage>
</organism>
<dbReference type="OrthoDB" id="3886346at2759"/>
<dbReference type="EMBL" id="JABEXW010000032">
    <property type="protein sequence ID" value="KAF4973023.1"/>
    <property type="molecule type" value="Genomic_DNA"/>
</dbReference>
<dbReference type="Proteomes" id="UP000622797">
    <property type="component" value="Unassembled WGS sequence"/>
</dbReference>
<evidence type="ECO:0000313" key="2">
    <source>
        <dbReference type="EMBL" id="KAF4973023.1"/>
    </source>
</evidence>
<sequence>MNMVTLEDLVNKVPDWLQRLDNLSGQIDRCQAELAAVAAAEGESPDTKSLRNKGSTKSLKPKVDPPVAHAEALVNEDNIENAHAEDADQPSRTADAPKSYRLSLSPIGTQQEITKADEVKDQVGRKSKSSSVMLDEDTPAAYGARNMIILYYDSYVQGFFYELAKFVSSTRHLLHKSPMAVRPAQIKKRAEQEVPEEDIWKSASLEAAKPPPTEDLPTLCFQMSWTSTRI</sequence>
<protein>
    <submittedName>
        <fullName evidence="2">Uncharacterized protein</fullName>
    </submittedName>
</protein>
<feature type="region of interest" description="Disordered" evidence="1">
    <location>
        <begin position="80"/>
        <end position="99"/>
    </location>
</feature>